<evidence type="ECO:0000313" key="2">
    <source>
        <dbReference type="EMBL" id="EMI28524.1"/>
    </source>
</evidence>
<gene>
    <name evidence="2" type="ORF">RESH_00874</name>
</gene>
<dbReference type="Proteomes" id="UP000011996">
    <property type="component" value="Unassembled WGS sequence"/>
</dbReference>
<organism evidence="2 3">
    <name type="scientific">Rhodopirellula europaea SH398</name>
    <dbReference type="NCBI Taxonomy" id="1263868"/>
    <lineage>
        <taxon>Bacteria</taxon>
        <taxon>Pseudomonadati</taxon>
        <taxon>Planctomycetota</taxon>
        <taxon>Planctomycetia</taxon>
        <taxon>Pirellulales</taxon>
        <taxon>Pirellulaceae</taxon>
        <taxon>Rhodopirellula</taxon>
    </lineage>
</organism>
<feature type="compositionally biased region" description="Polar residues" evidence="1">
    <location>
        <begin position="40"/>
        <end position="51"/>
    </location>
</feature>
<reference evidence="2 3" key="1">
    <citation type="journal article" date="2013" name="Mar. Genomics">
        <title>Expression of sulfatases in Rhodopirellula baltica and the diversity of sulfatases in the genus Rhodopirellula.</title>
        <authorList>
            <person name="Wegner C.E."/>
            <person name="Richter-Heitmann T."/>
            <person name="Klindworth A."/>
            <person name="Klockow C."/>
            <person name="Richter M."/>
            <person name="Achstetter T."/>
            <person name="Glockner F.O."/>
            <person name="Harder J."/>
        </authorList>
    </citation>
    <scope>NUCLEOTIDE SEQUENCE [LARGE SCALE GENOMIC DNA]</scope>
    <source>
        <strain evidence="2 3">SH398</strain>
    </source>
</reference>
<protein>
    <submittedName>
        <fullName evidence="2">Uncharacterized protein</fullName>
    </submittedName>
</protein>
<sequence>MMQYWLRFFLPATFRGRDILSRRSWAQSSLLGIRILGDSTAGTSHNRSQPPTVREHCNVPRGAKSTA</sequence>
<proteinExistence type="predicted"/>
<evidence type="ECO:0000256" key="1">
    <source>
        <dbReference type="SAM" id="MobiDB-lite"/>
    </source>
</evidence>
<dbReference type="AlphaFoldDB" id="M5SQJ0"/>
<dbReference type="STRING" id="1263868.RESH_00874"/>
<feature type="region of interest" description="Disordered" evidence="1">
    <location>
        <begin position="39"/>
        <end position="67"/>
    </location>
</feature>
<dbReference type="PATRIC" id="fig|1263868.3.peg.949"/>
<evidence type="ECO:0000313" key="3">
    <source>
        <dbReference type="Proteomes" id="UP000011996"/>
    </source>
</evidence>
<name>M5SQJ0_9BACT</name>
<accession>M5SQJ0</accession>
<dbReference type="EMBL" id="ANOF01000032">
    <property type="protein sequence ID" value="EMI28524.1"/>
    <property type="molecule type" value="Genomic_DNA"/>
</dbReference>
<comment type="caution">
    <text evidence="2">The sequence shown here is derived from an EMBL/GenBank/DDBJ whole genome shotgun (WGS) entry which is preliminary data.</text>
</comment>